<reference evidence="4 5" key="1">
    <citation type="submission" date="2024-08" db="EMBL/GenBank/DDBJ databases">
        <title>Whole-genome sequencing of halo(alkali)philic microorganisms from hypersaline lakes.</title>
        <authorList>
            <person name="Sorokin D.Y."/>
            <person name="Merkel A.Y."/>
            <person name="Messina E."/>
            <person name="Yakimov M."/>
        </authorList>
    </citation>
    <scope>NUCLEOTIDE SEQUENCE [LARGE SCALE GENOMIC DNA]</scope>
    <source>
        <strain evidence="4 5">AB-hyl4</strain>
    </source>
</reference>
<keyword evidence="5" id="KW-1185">Reference proteome</keyword>
<proteinExistence type="predicted"/>
<evidence type="ECO:0000256" key="1">
    <source>
        <dbReference type="SAM" id="Coils"/>
    </source>
</evidence>
<evidence type="ECO:0000256" key="3">
    <source>
        <dbReference type="SAM" id="Phobius"/>
    </source>
</evidence>
<keyword evidence="3" id="KW-0812">Transmembrane</keyword>
<evidence type="ECO:0000256" key="2">
    <source>
        <dbReference type="SAM" id="MobiDB-lite"/>
    </source>
</evidence>
<keyword evidence="3" id="KW-1133">Transmembrane helix</keyword>
<dbReference type="Proteomes" id="UP001575105">
    <property type="component" value="Unassembled WGS sequence"/>
</dbReference>
<evidence type="ECO:0000313" key="4">
    <source>
        <dbReference type="EMBL" id="MFA9480197.1"/>
    </source>
</evidence>
<dbReference type="RefSeq" id="WP_425347121.1">
    <property type="nucleotide sequence ID" value="NZ_JBGUBD010000017.1"/>
</dbReference>
<gene>
    <name evidence="4" type="ORF">ACERK3_18140</name>
</gene>
<dbReference type="InterPro" id="IPR052534">
    <property type="entry name" value="Extracell_DNA_Util/SecSys_Comp"/>
</dbReference>
<feature type="transmembrane region" description="Helical" evidence="3">
    <location>
        <begin position="24"/>
        <end position="43"/>
    </location>
</feature>
<name>A0ABV4U9A3_9BACT</name>
<organism evidence="4 5">
    <name type="scientific">Natronomicrosphaera hydrolytica</name>
    <dbReference type="NCBI Taxonomy" id="3242702"/>
    <lineage>
        <taxon>Bacteria</taxon>
        <taxon>Pseudomonadati</taxon>
        <taxon>Planctomycetota</taxon>
        <taxon>Phycisphaerae</taxon>
        <taxon>Phycisphaerales</taxon>
        <taxon>Phycisphaeraceae</taxon>
        <taxon>Natronomicrosphaera</taxon>
    </lineage>
</organism>
<dbReference type="EMBL" id="JBGUBD010000017">
    <property type="protein sequence ID" value="MFA9480197.1"/>
    <property type="molecule type" value="Genomic_DNA"/>
</dbReference>
<feature type="region of interest" description="Disordered" evidence="2">
    <location>
        <begin position="124"/>
        <end position="145"/>
    </location>
</feature>
<evidence type="ECO:0000313" key="5">
    <source>
        <dbReference type="Proteomes" id="UP001575105"/>
    </source>
</evidence>
<dbReference type="Pfam" id="PF05137">
    <property type="entry name" value="PilN"/>
    <property type="match status" value="1"/>
</dbReference>
<dbReference type="InterPro" id="IPR007813">
    <property type="entry name" value="PilN"/>
</dbReference>
<protein>
    <submittedName>
        <fullName evidence="4">PilN domain-containing protein</fullName>
    </submittedName>
</protein>
<feature type="coiled-coil region" evidence="1">
    <location>
        <begin position="48"/>
        <end position="85"/>
    </location>
</feature>
<keyword evidence="1" id="KW-0175">Coiled coil</keyword>
<accession>A0ABV4U9A3</accession>
<dbReference type="PANTHER" id="PTHR40278:SF1">
    <property type="entry name" value="DNA UTILIZATION PROTEIN HOFN"/>
    <property type="match status" value="1"/>
</dbReference>
<dbReference type="PANTHER" id="PTHR40278">
    <property type="entry name" value="DNA UTILIZATION PROTEIN HOFN"/>
    <property type="match status" value="1"/>
</dbReference>
<sequence length="227" mass="25303">MDIDSINFMPPSYQRRRADQQRRWRQVALVGLLCVGLAGWSLMQRGQTSQLRDQAAMYDQQVAAAEQQMKQVQELRREQSELSTRLALWHRLGQPVSHGKVFATLAGELPASVVLTRLDVQAHRPVQAATPSSGSRRSSSQVSNVTGPAADRLALDFAGIAPDDMTLANLLNQLKDHPLFSDVKLHFSRSVRVHGATGRQFRIEMNVPLDRDYQALPAKEGVADARR</sequence>
<comment type="caution">
    <text evidence="4">The sequence shown here is derived from an EMBL/GenBank/DDBJ whole genome shotgun (WGS) entry which is preliminary data.</text>
</comment>
<keyword evidence="3" id="KW-0472">Membrane</keyword>